<dbReference type="Proteomes" id="UP000249169">
    <property type="component" value="Unassembled WGS sequence"/>
</dbReference>
<organism evidence="3 4">
    <name type="scientific">Lujinxingia litoralis</name>
    <dbReference type="NCBI Taxonomy" id="2211119"/>
    <lineage>
        <taxon>Bacteria</taxon>
        <taxon>Deltaproteobacteria</taxon>
        <taxon>Bradymonadales</taxon>
        <taxon>Lujinxingiaceae</taxon>
        <taxon>Lujinxingia</taxon>
    </lineage>
</organism>
<proteinExistence type="predicted"/>
<gene>
    <name evidence="3" type="ORF">DL240_13375</name>
</gene>
<feature type="domain" description="Glycosyltransferase subfamily 4-like N-terminal" evidence="2">
    <location>
        <begin position="32"/>
        <end position="188"/>
    </location>
</feature>
<dbReference type="AlphaFoldDB" id="A0A328C8Q2"/>
<dbReference type="Gene3D" id="3.40.50.2000">
    <property type="entry name" value="Glycogen Phosphorylase B"/>
    <property type="match status" value="2"/>
</dbReference>
<protein>
    <recommendedName>
        <fullName evidence="2">Glycosyltransferase subfamily 4-like N-terminal domain-containing protein</fullName>
    </recommendedName>
</protein>
<dbReference type="Pfam" id="PF13439">
    <property type="entry name" value="Glyco_transf_4"/>
    <property type="match status" value="1"/>
</dbReference>
<comment type="caution">
    <text evidence="3">The sequence shown here is derived from an EMBL/GenBank/DDBJ whole genome shotgun (WGS) entry which is preliminary data.</text>
</comment>
<name>A0A328C8Q2_9DELT</name>
<sequence length="429" mass="46223">MEATQSCPSQTDVAPAGPPVKVCHIITGLGTGGAETMLTKLIEGGDRRRFPTTVVSLMGRGTMAERVEAAGASVETLNLSRGRPTPAALFRLRRLVARHNPDVIHAWMYHANLGVMAGLGRPFAWNVRHCIYDLGEESRGTRAVIRLGALLSPQADAIVYNSRLSRTQHRALGYSARRDEVIPNGFDTRTFRPCPEAYREVRRELGLPTATPLVGMVGRLHPIKDHPNLLGAMRRVAAEHPQARLVLVGRGLSADNAEFLGQARALGLEERVILLGERRDIPRITAAFDVAVLSSRSEGFPNVVGEAMACGVPVAVTDVGDAAWLLGGAGRVVAPRDEMQLARAMSELLAMDEGARRALGQKGRRRVVEHFSLGAIVARYHALYARMAGVPFEAPAYAPSVAQDSHEGEMGALPTPQTQRAPESADAES</sequence>
<evidence type="ECO:0000259" key="2">
    <source>
        <dbReference type="Pfam" id="PF13439"/>
    </source>
</evidence>
<reference evidence="3 4" key="1">
    <citation type="submission" date="2018-05" db="EMBL/GenBank/DDBJ databases">
        <title>Lujinxingia marina gen. nov. sp. nov., a new facultative anaerobic member of the class Deltaproteobacteria, and proposal of Lujinxingaceae fam. nov.</title>
        <authorList>
            <person name="Li C.-M."/>
        </authorList>
    </citation>
    <scope>NUCLEOTIDE SEQUENCE [LARGE SCALE GENOMIC DNA]</scope>
    <source>
        <strain evidence="3 4">B210</strain>
    </source>
</reference>
<evidence type="ECO:0000313" key="4">
    <source>
        <dbReference type="Proteomes" id="UP000249169"/>
    </source>
</evidence>
<dbReference type="RefSeq" id="WP_111730407.1">
    <property type="nucleotide sequence ID" value="NZ_QHKO01000006.1"/>
</dbReference>
<keyword evidence="4" id="KW-1185">Reference proteome</keyword>
<dbReference type="EMBL" id="QHKO01000006">
    <property type="protein sequence ID" value="RAL21119.1"/>
    <property type="molecule type" value="Genomic_DNA"/>
</dbReference>
<evidence type="ECO:0000256" key="1">
    <source>
        <dbReference type="SAM" id="MobiDB-lite"/>
    </source>
</evidence>
<dbReference type="CDD" id="cd03807">
    <property type="entry name" value="GT4_WbnK-like"/>
    <property type="match status" value="1"/>
</dbReference>
<dbReference type="SUPFAM" id="SSF53756">
    <property type="entry name" value="UDP-Glycosyltransferase/glycogen phosphorylase"/>
    <property type="match status" value="1"/>
</dbReference>
<evidence type="ECO:0000313" key="3">
    <source>
        <dbReference type="EMBL" id="RAL21119.1"/>
    </source>
</evidence>
<dbReference type="PANTHER" id="PTHR12526">
    <property type="entry name" value="GLYCOSYLTRANSFERASE"/>
    <property type="match status" value="1"/>
</dbReference>
<feature type="region of interest" description="Disordered" evidence="1">
    <location>
        <begin position="400"/>
        <end position="429"/>
    </location>
</feature>
<dbReference type="Pfam" id="PF13692">
    <property type="entry name" value="Glyco_trans_1_4"/>
    <property type="match status" value="1"/>
</dbReference>
<accession>A0A328C8Q2</accession>
<dbReference type="OrthoDB" id="5490278at2"/>
<dbReference type="InterPro" id="IPR028098">
    <property type="entry name" value="Glyco_trans_4-like_N"/>
</dbReference>